<dbReference type="SUPFAM" id="SSF51735">
    <property type="entry name" value="NAD(P)-binding Rossmann-fold domains"/>
    <property type="match status" value="1"/>
</dbReference>
<name>A0A5J9VCI1_9POAL</name>
<proteinExistence type="predicted"/>
<dbReference type="InterPro" id="IPR036291">
    <property type="entry name" value="NAD(P)-bd_dom_sf"/>
</dbReference>
<dbReference type="AlphaFoldDB" id="A0A5J9VCI1"/>
<reference evidence="2 3" key="1">
    <citation type="journal article" date="2019" name="Sci. Rep.">
        <title>A high-quality genome of Eragrostis curvula grass provides insights into Poaceae evolution and supports new strategies to enhance forage quality.</title>
        <authorList>
            <person name="Carballo J."/>
            <person name="Santos B.A.C.M."/>
            <person name="Zappacosta D."/>
            <person name="Garbus I."/>
            <person name="Selva J.P."/>
            <person name="Gallo C.A."/>
            <person name="Diaz A."/>
            <person name="Albertini E."/>
            <person name="Caccamo M."/>
            <person name="Echenique V."/>
        </authorList>
    </citation>
    <scope>NUCLEOTIDE SEQUENCE [LARGE SCALE GENOMIC DNA]</scope>
    <source>
        <strain evidence="3">cv. Victoria</strain>
        <tissue evidence="2">Leaf</tissue>
    </source>
</reference>
<protein>
    <recommendedName>
        <fullName evidence="1">Alcohol dehydrogenase-like N-terminal domain-containing protein</fullName>
    </recommendedName>
</protein>
<evidence type="ECO:0000259" key="1">
    <source>
        <dbReference type="Pfam" id="PF08240"/>
    </source>
</evidence>
<dbReference type="PANTHER" id="PTHR44013:SF6">
    <property type="entry name" value="OS04G0359100 PROTEIN"/>
    <property type="match status" value="1"/>
</dbReference>
<dbReference type="OrthoDB" id="964869at2759"/>
<dbReference type="Gramene" id="TVU33992">
    <property type="protein sequence ID" value="TVU33992"/>
    <property type="gene ID" value="EJB05_15813"/>
</dbReference>
<gene>
    <name evidence="2" type="ORF">EJB05_15813</name>
</gene>
<accession>A0A5J9VCI1</accession>
<dbReference type="InterPro" id="IPR013154">
    <property type="entry name" value="ADH-like_N"/>
</dbReference>
<dbReference type="InterPro" id="IPR011032">
    <property type="entry name" value="GroES-like_sf"/>
</dbReference>
<feature type="domain" description="Alcohol dehydrogenase-like N-terminal" evidence="1">
    <location>
        <begin position="12"/>
        <end position="61"/>
    </location>
</feature>
<sequence>MEVCSFLCDAVTDVAGEIVEVGSAVRDLKVGHKVLSKLKFGKGGGLAEYVAALECMTVTLPPGVSAADAAGLPISGLTALQVLMSIGTKFDGTGSGANILVTAAAGGVGTYAVQLAKLGNHHVTATCGARNANMLPTYTSGRSAYRAVPVVLLFLGMDEKSRRGSTITKCGSQLVKGSRLRLRK</sequence>
<feature type="non-terminal residue" evidence="2">
    <location>
        <position position="1"/>
    </location>
</feature>
<comment type="caution">
    <text evidence="2">The sequence shown here is derived from an EMBL/GenBank/DDBJ whole genome shotgun (WGS) entry which is preliminary data.</text>
</comment>
<organism evidence="2 3">
    <name type="scientific">Eragrostis curvula</name>
    <name type="common">weeping love grass</name>
    <dbReference type="NCBI Taxonomy" id="38414"/>
    <lineage>
        <taxon>Eukaryota</taxon>
        <taxon>Viridiplantae</taxon>
        <taxon>Streptophyta</taxon>
        <taxon>Embryophyta</taxon>
        <taxon>Tracheophyta</taxon>
        <taxon>Spermatophyta</taxon>
        <taxon>Magnoliopsida</taxon>
        <taxon>Liliopsida</taxon>
        <taxon>Poales</taxon>
        <taxon>Poaceae</taxon>
        <taxon>PACMAD clade</taxon>
        <taxon>Chloridoideae</taxon>
        <taxon>Eragrostideae</taxon>
        <taxon>Eragrostidinae</taxon>
        <taxon>Eragrostis</taxon>
    </lineage>
</organism>
<dbReference type="Gene3D" id="3.90.180.10">
    <property type="entry name" value="Medium-chain alcohol dehydrogenases, catalytic domain"/>
    <property type="match status" value="1"/>
</dbReference>
<dbReference type="EMBL" id="RWGY01000009">
    <property type="protein sequence ID" value="TVU33992.1"/>
    <property type="molecule type" value="Genomic_DNA"/>
</dbReference>
<dbReference type="InterPro" id="IPR052733">
    <property type="entry name" value="Chloroplast_QOR"/>
</dbReference>
<dbReference type="Proteomes" id="UP000324897">
    <property type="component" value="Unassembled WGS sequence"/>
</dbReference>
<keyword evidence="3" id="KW-1185">Reference proteome</keyword>
<dbReference type="Gene3D" id="3.40.50.720">
    <property type="entry name" value="NAD(P)-binding Rossmann-like Domain"/>
    <property type="match status" value="1"/>
</dbReference>
<dbReference type="PANTHER" id="PTHR44013">
    <property type="entry name" value="ZINC-TYPE ALCOHOL DEHYDROGENASE-LIKE PROTEIN C16A3.02C"/>
    <property type="match status" value="1"/>
</dbReference>
<evidence type="ECO:0000313" key="2">
    <source>
        <dbReference type="EMBL" id="TVU33992.1"/>
    </source>
</evidence>
<dbReference type="SUPFAM" id="SSF50129">
    <property type="entry name" value="GroES-like"/>
    <property type="match status" value="1"/>
</dbReference>
<dbReference type="Pfam" id="PF08240">
    <property type="entry name" value="ADH_N"/>
    <property type="match status" value="1"/>
</dbReference>
<evidence type="ECO:0000313" key="3">
    <source>
        <dbReference type="Proteomes" id="UP000324897"/>
    </source>
</evidence>